<dbReference type="InParanoid" id="A0A0G4GQS7"/>
<organism evidence="1 2">
    <name type="scientific">Vitrella brassicaformis (strain CCMP3155)</name>
    <dbReference type="NCBI Taxonomy" id="1169540"/>
    <lineage>
        <taxon>Eukaryota</taxon>
        <taxon>Sar</taxon>
        <taxon>Alveolata</taxon>
        <taxon>Colpodellida</taxon>
        <taxon>Vitrellaceae</taxon>
        <taxon>Vitrella</taxon>
    </lineage>
</organism>
<proteinExistence type="predicted"/>
<gene>
    <name evidence="1" type="ORF">Vbra_3381</name>
</gene>
<keyword evidence="2" id="KW-1185">Reference proteome</keyword>
<sequence>MFSSGPLVHTLNFSDNPLQIEITHFLQPFRALPSLTYLSCEKCMLFGAITDDALCHFAIEELEKWLSKPSEERNGVYPSDSFAGSLKRRHFGT</sequence>
<dbReference type="Proteomes" id="UP000041254">
    <property type="component" value="Unassembled WGS sequence"/>
</dbReference>
<dbReference type="AlphaFoldDB" id="A0A0G4GQS7"/>
<reference evidence="1 2" key="1">
    <citation type="submission" date="2014-11" db="EMBL/GenBank/DDBJ databases">
        <authorList>
            <person name="Zhu J."/>
            <person name="Qi W."/>
            <person name="Song R."/>
        </authorList>
    </citation>
    <scope>NUCLEOTIDE SEQUENCE [LARGE SCALE GENOMIC DNA]</scope>
</reference>
<evidence type="ECO:0000313" key="1">
    <source>
        <dbReference type="EMBL" id="CEM32813.1"/>
    </source>
</evidence>
<dbReference type="EMBL" id="CDMY01000764">
    <property type="protein sequence ID" value="CEM32813.1"/>
    <property type="molecule type" value="Genomic_DNA"/>
</dbReference>
<dbReference type="VEuPathDB" id="CryptoDB:Vbra_3381"/>
<evidence type="ECO:0000313" key="2">
    <source>
        <dbReference type="Proteomes" id="UP000041254"/>
    </source>
</evidence>
<name>A0A0G4GQS7_VITBC</name>
<protein>
    <submittedName>
        <fullName evidence="1">Uncharacterized protein</fullName>
    </submittedName>
</protein>
<accession>A0A0G4GQS7</accession>